<dbReference type="SUPFAM" id="SSF81452">
    <property type="entry name" value="Cytochrome c oxidase subunit III-like"/>
    <property type="match status" value="1"/>
</dbReference>
<evidence type="ECO:0000256" key="6">
    <source>
        <dbReference type="RuleBase" id="RU003376"/>
    </source>
</evidence>
<dbReference type="InterPro" id="IPR024791">
    <property type="entry name" value="Cyt_c/ubiquinol_Oxase_su3"/>
</dbReference>
<comment type="similarity">
    <text evidence="2 6">Belongs to the cytochrome c oxidase subunit 3 family.</text>
</comment>
<accession>A0ABY5GP45</accession>
<proteinExistence type="inferred from homology"/>
<dbReference type="RefSeq" id="WP_255392058.1">
    <property type="nucleotide sequence ID" value="NZ_CP101509.1"/>
</dbReference>
<feature type="transmembrane region" description="Helical" evidence="8">
    <location>
        <begin position="144"/>
        <end position="168"/>
    </location>
</feature>
<feature type="transmembrane region" description="Helical" evidence="8">
    <location>
        <begin position="71"/>
        <end position="91"/>
    </location>
</feature>
<feature type="region of interest" description="Disordered" evidence="7">
    <location>
        <begin position="1"/>
        <end position="25"/>
    </location>
</feature>
<protein>
    <submittedName>
        <fullName evidence="10">Cytochrome c oxidase subunit 3</fullName>
    </submittedName>
</protein>
<dbReference type="InterPro" id="IPR013833">
    <property type="entry name" value="Cyt_c_oxidase_su3_a-hlx"/>
</dbReference>
<evidence type="ECO:0000259" key="9">
    <source>
        <dbReference type="PROSITE" id="PS50253"/>
    </source>
</evidence>
<dbReference type="InterPro" id="IPR035973">
    <property type="entry name" value="Cyt_c_oxidase_su3-like_sf"/>
</dbReference>
<keyword evidence="11" id="KW-1185">Reference proteome</keyword>
<feature type="domain" description="Heme-copper oxidase subunit III family profile" evidence="9">
    <location>
        <begin position="37"/>
        <end position="206"/>
    </location>
</feature>
<keyword evidence="3 6" id="KW-0812">Transmembrane</keyword>
<dbReference type="PANTHER" id="PTHR11403:SF10">
    <property type="entry name" value="CYTOCHROME C OXIDASE"/>
    <property type="match status" value="1"/>
</dbReference>
<comment type="subcellular location">
    <subcellularLocation>
        <location evidence="6">Cell membrane</location>
        <topology evidence="6">Multi-pass membrane protein</topology>
    </subcellularLocation>
    <subcellularLocation>
        <location evidence="1">Membrane</location>
        <topology evidence="1">Multi-pass membrane protein</topology>
    </subcellularLocation>
</comment>
<gene>
    <name evidence="10" type="ORF">NNL38_19215</name>
</gene>
<feature type="transmembrane region" description="Helical" evidence="8">
    <location>
        <begin position="103"/>
        <end position="124"/>
    </location>
</feature>
<dbReference type="EMBL" id="CP101509">
    <property type="protein sequence ID" value="UTV30693.1"/>
    <property type="molecule type" value="Genomic_DNA"/>
</dbReference>
<dbReference type="PROSITE" id="PS50253">
    <property type="entry name" value="COX3"/>
    <property type="match status" value="1"/>
</dbReference>
<keyword evidence="4 8" id="KW-1133">Transmembrane helix</keyword>
<evidence type="ECO:0000256" key="8">
    <source>
        <dbReference type="SAM" id="Phobius"/>
    </source>
</evidence>
<evidence type="ECO:0000256" key="3">
    <source>
        <dbReference type="ARBA" id="ARBA00022692"/>
    </source>
</evidence>
<keyword evidence="5 8" id="KW-0472">Membrane</keyword>
<evidence type="ECO:0000313" key="11">
    <source>
        <dbReference type="Proteomes" id="UP001057998"/>
    </source>
</evidence>
<evidence type="ECO:0000256" key="4">
    <source>
        <dbReference type="ARBA" id="ARBA00022989"/>
    </source>
</evidence>
<evidence type="ECO:0000256" key="5">
    <source>
        <dbReference type="ARBA" id="ARBA00023136"/>
    </source>
</evidence>
<evidence type="ECO:0000256" key="1">
    <source>
        <dbReference type="ARBA" id="ARBA00004141"/>
    </source>
</evidence>
<dbReference type="Gene3D" id="1.20.120.80">
    <property type="entry name" value="Cytochrome c oxidase, subunit III, four-helix bundle"/>
    <property type="match status" value="1"/>
</dbReference>
<dbReference type="Pfam" id="PF00510">
    <property type="entry name" value="COX3"/>
    <property type="match status" value="1"/>
</dbReference>
<dbReference type="InterPro" id="IPR000298">
    <property type="entry name" value="Cyt_c_oxidase-like_su3"/>
</dbReference>
<evidence type="ECO:0000256" key="7">
    <source>
        <dbReference type="SAM" id="MobiDB-lite"/>
    </source>
</evidence>
<reference evidence="10" key="1">
    <citation type="submission" date="2022-07" db="EMBL/GenBank/DDBJ databases">
        <title>Genome sequencing of Photobacterium atrarenae GJH2-4.</title>
        <authorList>
            <person name="Park S.-J."/>
        </authorList>
    </citation>
    <scope>NUCLEOTIDE SEQUENCE</scope>
    <source>
        <strain evidence="10">GJH2-4</strain>
    </source>
</reference>
<sequence length="206" mass="23212">MMKPDPRTAPNRATPTLSPDGDRAFTPPMQRAPASAGVWLLMAVITVLFFLFTVAYRIRMGLNDWQPMSEPWQLGVSTVLLVLSCVALHLCCRKAALLPSLPACRPLLQLAVGLTLGFVLAQLWVWQQLLAMNIRVGHNPANSFFYLLTGLHGVHVLGGLMALGWVFYHAKYRHSDALYPSLRLCARYWHFLLLIWLFLLGLFRLT</sequence>
<organism evidence="10 11">
    <name type="scientific">Photobacterium atrarenae</name>
    <dbReference type="NCBI Taxonomy" id="865757"/>
    <lineage>
        <taxon>Bacteria</taxon>
        <taxon>Pseudomonadati</taxon>
        <taxon>Pseudomonadota</taxon>
        <taxon>Gammaproteobacteria</taxon>
        <taxon>Vibrionales</taxon>
        <taxon>Vibrionaceae</taxon>
        <taxon>Photobacterium</taxon>
    </lineage>
</organism>
<dbReference type="Proteomes" id="UP001057998">
    <property type="component" value="Chromosome 2"/>
</dbReference>
<dbReference type="PANTHER" id="PTHR11403">
    <property type="entry name" value="CYTOCHROME C OXIDASE SUBUNIT III"/>
    <property type="match status" value="1"/>
</dbReference>
<feature type="transmembrane region" description="Helical" evidence="8">
    <location>
        <begin position="188"/>
        <end position="205"/>
    </location>
</feature>
<feature type="transmembrane region" description="Helical" evidence="8">
    <location>
        <begin position="38"/>
        <end position="59"/>
    </location>
</feature>
<evidence type="ECO:0000256" key="2">
    <source>
        <dbReference type="ARBA" id="ARBA00010581"/>
    </source>
</evidence>
<evidence type="ECO:0000313" key="10">
    <source>
        <dbReference type="EMBL" id="UTV30693.1"/>
    </source>
</evidence>
<name>A0ABY5GP45_9GAMM</name>